<keyword evidence="1" id="KW-0812">Transmembrane</keyword>
<dbReference type="EMBL" id="MU154590">
    <property type="protein sequence ID" value="KAF9493143.1"/>
    <property type="molecule type" value="Genomic_DNA"/>
</dbReference>
<protein>
    <submittedName>
        <fullName evidence="2">Uncharacterized protein</fullName>
    </submittedName>
</protein>
<keyword evidence="3" id="KW-1185">Reference proteome</keyword>
<keyword evidence="1" id="KW-1133">Transmembrane helix</keyword>
<reference evidence="2" key="1">
    <citation type="submission" date="2020-11" db="EMBL/GenBank/DDBJ databases">
        <authorList>
            <consortium name="DOE Joint Genome Institute"/>
            <person name="Ahrendt S."/>
            <person name="Riley R."/>
            <person name="Andreopoulos W."/>
            <person name="Labutti K."/>
            <person name="Pangilinan J."/>
            <person name="Ruiz-Duenas F.J."/>
            <person name="Barrasa J.M."/>
            <person name="Sanchez-Garcia M."/>
            <person name="Camarero S."/>
            <person name="Miyauchi S."/>
            <person name="Serrano A."/>
            <person name="Linde D."/>
            <person name="Babiker R."/>
            <person name="Drula E."/>
            <person name="Ayuso-Fernandez I."/>
            <person name="Pacheco R."/>
            <person name="Padilla G."/>
            <person name="Ferreira P."/>
            <person name="Barriuso J."/>
            <person name="Kellner H."/>
            <person name="Castanera R."/>
            <person name="Alfaro M."/>
            <person name="Ramirez L."/>
            <person name="Pisabarro A.G."/>
            <person name="Kuo A."/>
            <person name="Tritt A."/>
            <person name="Lipzen A."/>
            <person name="He G."/>
            <person name="Yan M."/>
            <person name="Ng V."/>
            <person name="Cullen D."/>
            <person name="Martin F."/>
            <person name="Rosso M.-N."/>
            <person name="Henrissat B."/>
            <person name="Hibbett D."/>
            <person name="Martinez A.T."/>
            <person name="Grigoriev I.V."/>
        </authorList>
    </citation>
    <scope>NUCLEOTIDE SEQUENCE</scope>
    <source>
        <strain evidence="2">ATCC 90797</strain>
    </source>
</reference>
<accession>A0A9P5ZRX1</accession>
<organism evidence="2 3">
    <name type="scientific">Pleurotus eryngii</name>
    <name type="common">Boletus of the steppes</name>
    <dbReference type="NCBI Taxonomy" id="5323"/>
    <lineage>
        <taxon>Eukaryota</taxon>
        <taxon>Fungi</taxon>
        <taxon>Dikarya</taxon>
        <taxon>Basidiomycota</taxon>
        <taxon>Agaricomycotina</taxon>
        <taxon>Agaricomycetes</taxon>
        <taxon>Agaricomycetidae</taxon>
        <taxon>Agaricales</taxon>
        <taxon>Pleurotineae</taxon>
        <taxon>Pleurotaceae</taxon>
        <taxon>Pleurotus</taxon>
    </lineage>
</organism>
<dbReference type="Proteomes" id="UP000807025">
    <property type="component" value="Unassembled WGS sequence"/>
</dbReference>
<name>A0A9P5ZRX1_PLEER</name>
<dbReference type="AlphaFoldDB" id="A0A9P5ZRX1"/>
<evidence type="ECO:0000313" key="2">
    <source>
        <dbReference type="EMBL" id="KAF9493143.1"/>
    </source>
</evidence>
<keyword evidence="1" id="KW-0472">Membrane</keyword>
<gene>
    <name evidence="2" type="ORF">BDN71DRAFT_1450686</name>
</gene>
<comment type="caution">
    <text evidence="2">The sequence shown here is derived from an EMBL/GenBank/DDBJ whole genome shotgun (WGS) entry which is preliminary data.</text>
</comment>
<sequence length="108" mass="11498">MTDSTSVTSVSQAGCDDDVLRAVSSDYESDETLQDAKDARDPLGSSLIYDGFDRLLTIDAADDTVTASHAARKRAAPIQYIHTHSIPSTAFGVLLIGVAAAVLWKVKE</sequence>
<feature type="transmembrane region" description="Helical" evidence="1">
    <location>
        <begin position="86"/>
        <end position="104"/>
    </location>
</feature>
<evidence type="ECO:0000256" key="1">
    <source>
        <dbReference type="SAM" id="Phobius"/>
    </source>
</evidence>
<evidence type="ECO:0000313" key="3">
    <source>
        <dbReference type="Proteomes" id="UP000807025"/>
    </source>
</evidence>
<proteinExistence type="predicted"/>